<evidence type="ECO:0000313" key="3">
    <source>
        <dbReference type="Proteomes" id="UP000275579"/>
    </source>
</evidence>
<dbReference type="AlphaFoldDB" id="A0A3Q9K1G4"/>
<dbReference type="CDD" id="cd04301">
    <property type="entry name" value="NAT_SF"/>
    <property type="match status" value="1"/>
</dbReference>
<dbReference type="PROSITE" id="PS51186">
    <property type="entry name" value="GNAT"/>
    <property type="match status" value="1"/>
</dbReference>
<evidence type="ECO:0000259" key="1">
    <source>
        <dbReference type="PROSITE" id="PS51186"/>
    </source>
</evidence>
<dbReference type="Pfam" id="PF00583">
    <property type="entry name" value="Acetyltransf_1"/>
    <property type="match status" value="1"/>
</dbReference>
<dbReference type="SUPFAM" id="SSF55729">
    <property type="entry name" value="Acyl-CoA N-acyltransferases (Nat)"/>
    <property type="match status" value="1"/>
</dbReference>
<reference evidence="2 3" key="1">
    <citation type="submission" date="2018-04" db="EMBL/GenBank/DDBJ databases">
        <title>Complete genome sequences of Streptomyces lydicus strain WYEC and characterization of antagonistic properties of biological control agents.</title>
        <authorList>
            <person name="Mariita R.M."/>
            <person name="Sello J.K."/>
        </authorList>
    </citation>
    <scope>NUCLEOTIDE SEQUENCE [LARGE SCALE GENOMIC DNA]</scope>
    <source>
        <strain evidence="2 3">WYEC 108</strain>
    </source>
</reference>
<feature type="domain" description="N-acetyltransferase" evidence="1">
    <location>
        <begin position="3"/>
        <end position="146"/>
    </location>
</feature>
<dbReference type="RefSeq" id="WP_127150887.1">
    <property type="nucleotide sequence ID" value="NZ_CP029042.1"/>
</dbReference>
<dbReference type="Gene3D" id="3.40.630.30">
    <property type="match status" value="1"/>
</dbReference>
<dbReference type="InterPro" id="IPR016181">
    <property type="entry name" value="Acyl_CoA_acyltransferase"/>
</dbReference>
<dbReference type="InterPro" id="IPR000182">
    <property type="entry name" value="GNAT_dom"/>
</dbReference>
<protein>
    <submittedName>
        <fullName evidence="2">N-acetyltransferase</fullName>
    </submittedName>
</protein>
<organism evidence="2 3">
    <name type="scientific">Streptomyces lydicus</name>
    <dbReference type="NCBI Taxonomy" id="47763"/>
    <lineage>
        <taxon>Bacteria</taxon>
        <taxon>Bacillati</taxon>
        <taxon>Actinomycetota</taxon>
        <taxon>Actinomycetes</taxon>
        <taxon>Kitasatosporales</taxon>
        <taxon>Streptomycetaceae</taxon>
        <taxon>Streptomyces</taxon>
    </lineage>
</organism>
<sequence length="685" mass="74845">MAIKVLPVTGEQSELLGAVIALGDRYTKFLGLLTPPAYRKHADDGGLMVAVENEEVVGYALFGLPKRNLYVRLAHLCVAEEHRGKGIARLLVEAIRERHTHRLGIRAKCRRDYGLGAMWTGLGFIPKGESLGRGQDQETLDTWWLDLGHEDLFTEAPSDALLVAAVDHSVFAGLRGVGAERAIEEAQALEAGWLADLVELAFTPQLLHDVHQIEGREERQHQRAGLAGLRSLSPPTTVVAARHKELIAAARKERPDVPIEDQLRGRLRYVAETSCAGLQVLVTRDPELGRLVDVAWDVARVKVASPAAVTMHVDELRQAQVYRPADLMGTAFSAEEVAPGSEGELVAFFDQAGDDSGSTFAERLKELSRDGVLWRRELLRDGEGRPVALYVWALDGRTLNVPVLRTVTHPLEETLARQLLFLLKRLGREREAQAVRIADPYLSAAAREAAGADGFTEDEGGFTALLVDVCGPAEVVCEAAGEVAARMGRTAPRLGAGASAEIASVAERVLWPAKLIDAELPSFIAPVKPRWSTELFNVPAMLVPRDDVLGISREHVYYRSSGHRGESVPARILWYVSDGVSRQQGKMAIGCSRLDEVLIDDPDTLFSRFEHLGVYGRAEVRAAADASGKVMALRFSDTEIFPVQVTHGRLIALAQGLGLRLSLMSLSKISSALFQAVYEEGHRKT</sequence>
<proteinExistence type="predicted"/>
<dbReference type="EMBL" id="CP029042">
    <property type="protein sequence ID" value="AZS71888.1"/>
    <property type="molecule type" value="Genomic_DNA"/>
</dbReference>
<dbReference type="GO" id="GO:0016747">
    <property type="term" value="F:acyltransferase activity, transferring groups other than amino-acyl groups"/>
    <property type="evidence" value="ECO:0007669"/>
    <property type="project" value="InterPro"/>
</dbReference>
<name>A0A3Q9K1G4_9ACTN</name>
<evidence type="ECO:0000313" key="2">
    <source>
        <dbReference type="EMBL" id="AZS71888.1"/>
    </source>
</evidence>
<gene>
    <name evidence="2" type="ORF">DDE74_13865</name>
</gene>
<keyword evidence="2" id="KW-0808">Transferase</keyword>
<dbReference type="Proteomes" id="UP000275579">
    <property type="component" value="Chromosome"/>
</dbReference>
<accession>A0A3Q9K1G4</accession>